<comment type="caution">
    <text evidence="4">The sequence shown here is derived from an EMBL/GenBank/DDBJ whole genome shotgun (WGS) entry which is preliminary data.</text>
</comment>
<proteinExistence type="predicted"/>
<dbReference type="InterPro" id="IPR001683">
    <property type="entry name" value="PX_dom"/>
</dbReference>
<name>A0AAE0XB57_9PEZI</name>
<feature type="domain" description="PX" evidence="3">
    <location>
        <begin position="426"/>
        <end position="549"/>
    </location>
</feature>
<accession>A0AAE0XB57</accession>
<dbReference type="Proteomes" id="UP001270362">
    <property type="component" value="Unassembled WGS sequence"/>
</dbReference>
<dbReference type="PANTHER" id="PTHR15706">
    <property type="entry name" value="SH3 MULTIPLE DOMAIN"/>
    <property type="match status" value="1"/>
</dbReference>
<dbReference type="AlphaFoldDB" id="A0AAE0XB57"/>
<feature type="region of interest" description="Disordered" evidence="2">
    <location>
        <begin position="242"/>
        <end position="281"/>
    </location>
</feature>
<dbReference type="GO" id="GO:0005737">
    <property type="term" value="C:cytoplasm"/>
    <property type="evidence" value="ECO:0007669"/>
    <property type="project" value="TreeGrafter"/>
</dbReference>
<dbReference type="Gene3D" id="3.30.1520.10">
    <property type="entry name" value="Phox-like domain"/>
    <property type="match status" value="1"/>
</dbReference>
<reference evidence="4" key="1">
    <citation type="journal article" date="2023" name="Mol. Phylogenet. Evol.">
        <title>Genome-scale phylogeny and comparative genomics of the fungal order Sordariales.</title>
        <authorList>
            <person name="Hensen N."/>
            <person name="Bonometti L."/>
            <person name="Westerberg I."/>
            <person name="Brannstrom I.O."/>
            <person name="Guillou S."/>
            <person name="Cros-Aarteil S."/>
            <person name="Calhoun S."/>
            <person name="Haridas S."/>
            <person name="Kuo A."/>
            <person name="Mondo S."/>
            <person name="Pangilinan J."/>
            <person name="Riley R."/>
            <person name="LaButti K."/>
            <person name="Andreopoulos B."/>
            <person name="Lipzen A."/>
            <person name="Chen C."/>
            <person name="Yan M."/>
            <person name="Daum C."/>
            <person name="Ng V."/>
            <person name="Clum A."/>
            <person name="Steindorff A."/>
            <person name="Ohm R.A."/>
            <person name="Martin F."/>
            <person name="Silar P."/>
            <person name="Natvig D.O."/>
            <person name="Lalanne C."/>
            <person name="Gautier V."/>
            <person name="Ament-Velasquez S.L."/>
            <person name="Kruys A."/>
            <person name="Hutchinson M.I."/>
            <person name="Powell A.J."/>
            <person name="Barry K."/>
            <person name="Miller A.N."/>
            <person name="Grigoriev I.V."/>
            <person name="Debuchy R."/>
            <person name="Gladieux P."/>
            <person name="Hiltunen Thoren M."/>
            <person name="Johannesson H."/>
        </authorList>
    </citation>
    <scope>NUCLEOTIDE SEQUENCE</scope>
    <source>
        <strain evidence="4">CBS 314.62</strain>
    </source>
</reference>
<evidence type="ECO:0000256" key="1">
    <source>
        <dbReference type="ARBA" id="ARBA00022737"/>
    </source>
</evidence>
<dbReference type="SUPFAM" id="SSF64268">
    <property type="entry name" value="PX domain"/>
    <property type="match status" value="1"/>
</dbReference>
<feature type="compositionally biased region" description="Polar residues" evidence="2">
    <location>
        <begin position="246"/>
        <end position="269"/>
    </location>
</feature>
<dbReference type="InterPro" id="IPR051228">
    <property type="entry name" value="NADPH_Oxidase/PX-Domain"/>
</dbReference>
<dbReference type="PROSITE" id="PS50195">
    <property type="entry name" value="PX"/>
    <property type="match status" value="1"/>
</dbReference>
<keyword evidence="5" id="KW-1185">Reference proteome</keyword>
<organism evidence="4 5">
    <name type="scientific">Podospora appendiculata</name>
    <dbReference type="NCBI Taxonomy" id="314037"/>
    <lineage>
        <taxon>Eukaryota</taxon>
        <taxon>Fungi</taxon>
        <taxon>Dikarya</taxon>
        <taxon>Ascomycota</taxon>
        <taxon>Pezizomycotina</taxon>
        <taxon>Sordariomycetes</taxon>
        <taxon>Sordariomycetidae</taxon>
        <taxon>Sordariales</taxon>
        <taxon>Podosporaceae</taxon>
        <taxon>Podospora</taxon>
    </lineage>
</organism>
<dbReference type="InterPro" id="IPR035550">
    <property type="entry name" value="Bem1/Scd2_PX"/>
</dbReference>
<reference evidence="4" key="2">
    <citation type="submission" date="2023-06" db="EMBL/GenBank/DDBJ databases">
        <authorList>
            <consortium name="Lawrence Berkeley National Laboratory"/>
            <person name="Haridas S."/>
            <person name="Hensen N."/>
            <person name="Bonometti L."/>
            <person name="Westerberg I."/>
            <person name="Brannstrom I.O."/>
            <person name="Guillou S."/>
            <person name="Cros-Aarteil S."/>
            <person name="Calhoun S."/>
            <person name="Kuo A."/>
            <person name="Mondo S."/>
            <person name="Pangilinan J."/>
            <person name="Riley R."/>
            <person name="Labutti K."/>
            <person name="Andreopoulos B."/>
            <person name="Lipzen A."/>
            <person name="Chen C."/>
            <person name="Yanf M."/>
            <person name="Daum C."/>
            <person name="Ng V."/>
            <person name="Clum A."/>
            <person name="Steindorff A."/>
            <person name="Ohm R."/>
            <person name="Martin F."/>
            <person name="Silar P."/>
            <person name="Natvig D."/>
            <person name="Lalanne C."/>
            <person name="Gautier V."/>
            <person name="Ament-Velasquez S.L."/>
            <person name="Kruys A."/>
            <person name="Hutchinson M.I."/>
            <person name="Powell A.J."/>
            <person name="Barry K."/>
            <person name="Miller A.N."/>
            <person name="Grigoriev I.V."/>
            <person name="Debuchy R."/>
            <person name="Gladieux P."/>
            <person name="Thoren M.H."/>
            <person name="Johannesson H."/>
        </authorList>
    </citation>
    <scope>NUCLEOTIDE SEQUENCE</scope>
    <source>
        <strain evidence="4">CBS 314.62</strain>
    </source>
</reference>
<dbReference type="CDD" id="cd06890">
    <property type="entry name" value="PX_Bem1p"/>
    <property type="match status" value="1"/>
</dbReference>
<gene>
    <name evidence="4" type="ORF">B0T22DRAFT_408432</name>
</gene>
<evidence type="ECO:0000313" key="4">
    <source>
        <dbReference type="EMBL" id="KAK3689425.1"/>
    </source>
</evidence>
<sequence length="551" mass="61402">MDPISIASFVATAIAKGFTITKALQDAHKQYKNTPLTIVTIATKTSLVSNSLEQLQALLLRRDDLADSSGNAPLELVGTIDIALEGCMMIFSCLEIEIIEKLSARSGAGFLSWRDRFGFVWDKDSFKVLLENLRDLQIIITGVLGTLQMNTLLDMKQDIRQVISKNRQSFNGIAARTRSIRSTYPTIRATPSLLGADDRASISASLSGGSRHSFTPSETTFDFDHQIINTATYRRQLARMQPPLANPSSPTGNTAVSQETSASRTSHSSGGLDTTATDTGLRADTIRGTGAIIRAFSNSRKMKELNNLQRQVEEKQTEFTTTVNADEDSSEFEWDGLRRRGLKSPPQTAPEDLLAPYVWEGRQSEIAPLPPPTLKRQFSFSNVVEKRTQSKASRRYSSTAEEERLGLVIGPPPPVRPLRLFSPDDLDRVSSAQVFNVYFNETASKYAFLVDVVRADGRTWQLQKYYEDFYDLQTNLLRSFPDEAGLTSRGDYTRTLPYMPGPLTEVTREIADGRRVNLDRYLSELIAQPPHVSRCTYVTQFLAVDKYPING</sequence>
<dbReference type="GO" id="GO:0035091">
    <property type="term" value="F:phosphatidylinositol binding"/>
    <property type="evidence" value="ECO:0007669"/>
    <property type="project" value="InterPro"/>
</dbReference>
<dbReference type="GO" id="GO:0000747">
    <property type="term" value="P:conjugation with cellular fusion"/>
    <property type="evidence" value="ECO:0007669"/>
    <property type="project" value="TreeGrafter"/>
</dbReference>
<dbReference type="PANTHER" id="PTHR15706:SF2">
    <property type="entry name" value="SH3 AND PX DOMAIN-CONTAINING PROTEIN 2A"/>
    <property type="match status" value="1"/>
</dbReference>
<feature type="region of interest" description="Disordered" evidence="2">
    <location>
        <begin position="312"/>
        <end position="332"/>
    </location>
</feature>
<evidence type="ECO:0000259" key="3">
    <source>
        <dbReference type="PROSITE" id="PS50195"/>
    </source>
</evidence>
<evidence type="ECO:0000313" key="5">
    <source>
        <dbReference type="Proteomes" id="UP001270362"/>
    </source>
</evidence>
<dbReference type="GO" id="GO:0030674">
    <property type="term" value="F:protein-macromolecule adaptor activity"/>
    <property type="evidence" value="ECO:0007669"/>
    <property type="project" value="TreeGrafter"/>
</dbReference>
<dbReference type="Pfam" id="PF00787">
    <property type="entry name" value="PX"/>
    <property type="match status" value="1"/>
</dbReference>
<dbReference type="GO" id="GO:0043332">
    <property type="term" value="C:mating projection tip"/>
    <property type="evidence" value="ECO:0007669"/>
    <property type="project" value="TreeGrafter"/>
</dbReference>
<protein>
    <recommendedName>
        <fullName evidence="3">PX domain-containing protein</fullName>
    </recommendedName>
</protein>
<keyword evidence="1" id="KW-0677">Repeat</keyword>
<feature type="compositionally biased region" description="Low complexity" evidence="2">
    <location>
        <begin position="270"/>
        <end position="281"/>
    </location>
</feature>
<evidence type="ECO:0000256" key="2">
    <source>
        <dbReference type="SAM" id="MobiDB-lite"/>
    </source>
</evidence>
<dbReference type="EMBL" id="JAULSO010000002">
    <property type="protein sequence ID" value="KAK3689425.1"/>
    <property type="molecule type" value="Genomic_DNA"/>
</dbReference>
<dbReference type="SMART" id="SM00312">
    <property type="entry name" value="PX"/>
    <property type="match status" value="1"/>
</dbReference>
<dbReference type="InterPro" id="IPR036871">
    <property type="entry name" value="PX_dom_sf"/>
</dbReference>